<sequence length="478" mass="51748">MFSAIGGLGAGGTQDVALSDTANGVLYGCFAIAGFFAGSINNILGVRLTLSLGTTGYSLYIGSLWCYQVNGTRWFLIFAGAVLGVTAALLWAAQGVVMMSYPLEKDKGTSFTLFWTIFQMGTLVGSAIALGIEIDSTLPSVSTTVYIVFMIIMLTAILSSWLILPSHLVVRGDNTIVELEDAISPQAEFREFGKLFKDWRMIALFPMFFCSNYFYAYQGAITSVLFNGRTRALTALLAGLGSTIGSILIGILTDRLPFARRKRAIWSWTFVLLLSIMIWSAGLAFQLKFTRADKVIKGVAIPWDWTQNVSTGPMILIMGYYIADAAFQGLAYYTMSSMSNNPFKLARMAGYYKGVQSAGAAISFGMDAVKTAYLGEILVSWLLLMVSMPLCLWVLWSVRDTNYDVEGVTRVEDVNGDAAKGLGNGHGEVVVGREDGMEGGRTERDGDGKMGHTAEDKELLPSSELSASDLKVLDVVGG</sequence>
<feature type="transmembrane region" description="Helical" evidence="6">
    <location>
        <begin position="232"/>
        <end position="253"/>
    </location>
</feature>
<keyword evidence="2 6" id="KW-0812">Transmembrane</keyword>
<feature type="region of interest" description="Disordered" evidence="5">
    <location>
        <begin position="430"/>
        <end position="458"/>
    </location>
</feature>
<keyword evidence="8" id="KW-1185">Reference proteome</keyword>
<feature type="compositionally biased region" description="Basic and acidic residues" evidence="5">
    <location>
        <begin position="431"/>
        <end position="458"/>
    </location>
</feature>
<feature type="transmembrane region" description="Helical" evidence="6">
    <location>
        <begin position="265"/>
        <end position="285"/>
    </location>
</feature>
<dbReference type="PANTHER" id="PTHR23294:SF17">
    <property type="entry name" value="DUF895 DOMAIN MEMBRANE PROTEIN"/>
    <property type="match status" value="1"/>
</dbReference>
<accession>A0A9N9PSD0</accession>
<reference evidence="7" key="1">
    <citation type="submission" date="2021-07" db="EMBL/GenBank/DDBJ databases">
        <authorList>
            <person name="Durling M."/>
        </authorList>
    </citation>
    <scope>NUCLEOTIDE SEQUENCE</scope>
</reference>
<evidence type="ECO:0000256" key="6">
    <source>
        <dbReference type="SAM" id="Phobius"/>
    </source>
</evidence>
<dbReference type="PANTHER" id="PTHR23294">
    <property type="entry name" value="ET TRANSLATION PRODUCT-RELATED"/>
    <property type="match status" value="1"/>
</dbReference>
<protein>
    <recommendedName>
        <fullName evidence="9">DUF895 domain membrane protein</fullName>
    </recommendedName>
</protein>
<proteinExistence type="predicted"/>
<evidence type="ECO:0000256" key="1">
    <source>
        <dbReference type="ARBA" id="ARBA00004141"/>
    </source>
</evidence>
<feature type="non-terminal residue" evidence="7">
    <location>
        <position position="1"/>
    </location>
</feature>
<organism evidence="7 8">
    <name type="scientific">Hymenoscyphus albidus</name>
    <dbReference type="NCBI Taxonomy" id="595503"/>
    <lineage>
        <taxon>Eukaryota</taxon>
        <taxon>Fungi</taxon>
        <taxon>Dikarya</taxon>
        <taxon>Ascomycota</taxon>
        <taxon>Pezizomycotina</taxon>
        <taxon>Leotiomycetes</taxon>
        <taxon>Helotiales</taxon>
        <taxon>Helotiaceae</taxon>
        <taxon>Hymenoscyphus</taxon>
    </lineage>
</organism>
<evidence type="ECO:0000256" key="4">
    <source>
        <dbReference type="ARBA" id="ARBA00023136"/>
    </source>
</evidence>
<dbReference type="InterPro" id="IPR010291">
    <property type="entry name" value="Ion_channel_UNC-93"/>
</dbReference>
<feature type="transmembrane region" description="Helical" evidence="6">
    <location>
        <begin position="111"/>
        <end position="132"/>
    </location>
</feature>
<evidence type="ECO:0000256" key="5">
    <source>
        <dbReference type="SAM" id="MobiDB-lite"/>
    </source>
</evidence>
<evidence type="ECO:0000313" key="7">
    <source>
        <dbReference type="EMBL" id="CAG8973408.1"/>
    </source>
</evidence>
<dbReference type="EMBL" id="CAJVRM010000068">
    <property type="protein sequence ID" value="CAG8973408.1"/>
    <property type="molecule type" value="Genomic_DNA"/>
</dbReference>
<feature type="transmembrane region" description="Helical" evidence="6">
    <location>
        <begin position="144"/>
        <end position="164"/>
    </location>
</feature>
<dbReference type="Gene3D" id="1.20.1250.20">
    <property type="entry name" value="MFS general substrate transporter like domains"/>
    <property type="match status" value="1"/>
</dbReference>
<dbReference type="OrthoDB" id="196103at2759"/>
<evidence type="ECO:0000313" key="8">
    <source>
        <dbReference type="Proteomes" id="UP000701801"/>
    </source>
</evidence>
<evidence type="ECO:0000256" key="3">
    <source>
        <dbReference type="ARBA" id="ARBA00022989"/>
    </source>
</evidence>
<feature type="transmembrane region" description="Helical" evidence="6">
    <location>
        <begin position="25"/>
        <end position="43"/>
    </location>
</feature>
<feature type="transmembrane region" description="Helical" evidence="6">
    <location>
        <begin position="314"/>
        <end position="335"/>
    </location>
</feature>
<evidence type="ECO:0008006" key="9">
    <source>
        <dbReference type="Google" id="ProtNLM"/>
    </source>
</evidence>
<dbReference type="GO" id="GO:0016020">
    <property type="term" value="C:membrane"/>
    <property type="evidence" value="ECO:0007669"/>
    <property type="project" value="UniProtKB-SubCell"/>
</dbReference>
<dbReference type="SUPFAM" id="SSF103473">
    <property type="entry name" value="MFS general substrate transporter"/>
    <property type="match status" value="1"/>
</dbReference>
<comment type="subcellular location">
    <subcellularLocation>
        <location evidence="1">Membrane</location>
        <topology evidence="1">Multi-pass membrane protein</topology>
    </subcellularLocation>
</comment>
<name>A0A9N9PSD0_9HELO</name>
<keyword evidence="4 6" id="KW-0472">Membrane</keyword>
<dbReference type="Proteomes" id="UP000701801">
    <property type="component" value="Unassembled WGS sequence"/>
</dbReference>
<dbReference type="AlphaFoldDB" id="A0A9N9PSD0"/>
<comment type="caution">
    <text evidence="7">The sequence shown here is derived from an EMBL/GenBank/DDBJ whole genome shotgun (WGS) entry which is preliminary data.</text>
</comment>
<feature type="transmembrane region" description="Helical" evidence="6">
    <location>
        <begin position="373"/>
        <end position="396"/>
    </location>
</feature>
<feature type="transmembrane region" description="Helical" evidence="6">
    <location>
        <begin position="202"/>
        <end position="226"/>
    </location>
</feature>
<gene>
    <name evidence="7" type="ORF">HYALB_00000172</name>
</gene>
<feature type="transmembrane region" description="Helical" evidence="6">
    <location>
        <begin position="74"/>
        <end position="99"/>
    </location>
</feature>
<dbReference type="Pfam" id="PF05978">
    <property type="entry name" value="UNC-93"/>
    <property type="match status" value="1"/>
</dbReference>
<dbReference type="InterPro" id="IPR051617">
    <property type="entry name" value="UNC-93-like_regulator"/>
</dbReference>
<keyword evidence="3 6" id="KW-1133">Transmembrane helix</keyword>
<dbReference type="InterPro" id="IPR036259">
    <property type="entry name" value="MFS_trans_sf"/>
</dbReference>
<evidence type="ECO:0000256" key="2">
    <source>
        <dbReference type="ARBA" id="ARBA00022692"/>
    </source>
</evidence>